<proteinExistence type="predicted"/>
<dbReference type="Gramene" id="KGN66838">
    <property type="protein sequence ID" value="KGN66838"/>
    <property type="gene ID" value="Csa_1G700650"/>
</dbReference>
<gene>
    <name evidence="1" type="ORF">Csa_1G700650</name>
</gene>
<reference evidence="1 2" key="1">
    <citation type="journal article" date="2009" name="Nat. Genet.">
        <title>The genome of the cucumber, Cucumis sativus L.</title>
        <authorList>
            <person name="Huang S."/>
            <person name="Li R."/>
            <person name="Zhang Z."/>
            <person name="Li L."/>
            <person name="Gu X."/>
            <person name="Fan W."/>
            <person name="Lucas W.J."/>
            <person name="Wang X."/>
            <person name="Xie B."/>
            <person name="Ni P."/>
            <person name="Ren Y."/>
            <person name="Zhu H."/>
            <person name="Li J."/>
            <person name="Lin K."/>
            <person name="Jin W."/>
            <person name="Fei Z."/>
            <person name="Li G."/>
            <person name="Staub J."/>
            <person name="Kilian A."/>
            <person name="van der Vossen E.A."/>
            <person name="Wu Y."/>
            <person name="Guo J."/>
            <person name="He J."/>
            <person name="Jia Z."/>
            <person name="Ren Y."/>
            <person name="Tian G."/>
            <person name="Lu Y."/>
            <person name="Ruan J."/>
            <person name="Qian W."/>
            <person name="Wang M."/>
            <person name="Huang Q."/>
            <person name="Li B."/>
            <person name="Xuan Z."/>
            <person name="Cao J."/>
            <person name="Asan"/>
            <person name="Wu Z."/>
            <person name="Zhang J."/>
            <person name="Cai Q."/>
            <person name="Bai Y."/>
            <person name="Zhao B."/>
            <person name="Han Y."/>
            <person name="Li Y."/>
            <person name="Li X."/>
            <person name="Wang S."/>
            <person name="Shi Q."/>
            <person name="Liu S."/>
            <person name="Cho W.K."/>
            <person name="Kim J.Y."/>
            <person name="Xu Y."/>
            <person name="Heller-Uszynska K."/>
            <person name="Miao H."/>
            <person name="Cheng Z."/>
            <person name="Zhang S."/>
            <person name="Wu J."/>
            <person name="Yang Y."/>
            <person name="Kang H."/>
            <person name="Li M."/>
            <person name="Liang H."/>
            <person name="Ren X."/>
            <person name="Shi Z."/>
            <person name="Wen M."/>
            <person name="Jian M."/>
            <person name="Yang H."/>
            <person name="Zhang G."/>
            <person name="Yang Z."/>
            <person name="Chen R."/>
            <person name="Liu S."/>
            <person name="Li J."/>
            <person name="Ma L."/>
            <person name="Liu H."/>
            <person name="Zhou Y."/>
            <person name="Zhao J."/>
            <person name="Fang X."/>
            <person name="Li G."/>
            <person name="Fang L."/>
            <person name="Li Y."/>
            <person name="Liu D."/>
            <person name="Zheng H."/>
            <person name="Zhang Y."/>
            <person name="Qin N."/>
            <person name="Li Z."/>
            <person name="Yang G."/>
            <person name="Yang S."/>
            <person name="Bolund L."/>
            <person name="Kristiansen K."/>
            <person name="Zheng H."/>
            <person name="Li S."/>
            <person name="Zhang X."/>
            <person name="Yang H."/>
            <person name="Wang J."/>
            <person name="Sun R."/>
            <person name="Zhang B."/>
            <person name="Jiang S."/>
            <person name="Wang J."/>
            <person name="Du Y."/>
            <person name="Li S."/>
        </authorList>
    </citation>
    <scope>NUCLEOTIDE SEQUENCE [LARGE SCALE GENOMIC DNA]</scope>
    <source>
        <strain evidence="2">cv. 9930</strain>
    </source>
</reference>
<accession>A0A0A0LYH5</accession>
<reference evidence="1 2" key="3">
    <citation type="journal article" date="2010" name="BMC Genomics">
        <title>Transcriptome sequencing and comparative analysis of cucumber flowers with different sex types.</title>
        <authorList>
            <person name="Guo S."/>
            <person name="Zheng Y."/>
            <person name="Joung J.G."/>
            <person name="Liu S."/>
            <person name="Zhang Z."/>
            <person name="Crasta O.R."/>
            <person name="Sobral B.W."/>
            <person name="Xu Y."/>
            <person name="Huang S."/>
            <person name="Fei Z."/>
        </authorList>
    </citation>
    <scope>NUCLEOTIDE SEQUENCE [LARGE SCALE GENOMIC DNA]</scope>
    <source>
        <strain evidence="2">cv. 9930</strain>
    </source>
</reference>
<organism evidence="1 2">
    <name type="scientific">Cucumis sativus</name>
    <name type="common">Cucumber</name>
    <dbReference type="NCBI Taxonomy" id="3659"/>
    <lineage>
        <taxon>Eukaryota</taxon>
        <taxon>Viridiplantae</taxon>
        <taxon>Streptophyta</taxon>
        <taxon>Embryophyta</taxon>
        <taxon>Tracheophyta</taxon>
        <taxon>Spermatophyta</taxon>
        <taxon>Magnoliopsida</taxon>
        <taxon>eudicotyledons</taxon>
        <taxon>Gunneridae</taxon>
        <taxon>Pentapetalae</taxon>
        <taxon>rosids</taxon>
        <taxon>fabids</taxon>
        <taxon>Cucurbitales</taxon>
        <taxon>Cucurbitaceae</taxon>
        <taxon>Benincaseae</taxon>
        <taxon>Cucumis</taxon>
    </lineage>
</organism>
<evidence type="ECO:0000313" key="2">
    <source>
        <dbReference type="Proteomes" id="UP000029981"/>
    </source>
</evidence>
<name>A0A0A0LYH5_CUCSA</name>
<dbReference type="AlphaFoldDB" id="A0A0A0LYH5"/>
<dbReference type="Proteomes" id="UP000029981">
    <property type="component" value="Chromosome 1"/>
</dbReference>
<keyword evidence="2" id="KW-1185">Reference proteome</keyword>
<dbReference type="EMBL" id="CM002922">
    <property type="protein sequence ID" value="KGN66838.1"/>
    <property type="molecule type" value="Genomic_DNA"/>
</dbReference>
<protein>
    <submittedName>
        <fullName evidence="1">Uncharacterized protein</fullName>
    </submittedName>
</protein>
<sequence>MGDDGRVRWATIANDKDVQRWSVAFEVVEFVRILSAAFGGIRSCSMVYERFRRG</sequence>
<reference evidence="1 2" key="2">
    <citation type="journal article" date="2009" name="PLoS ONE">
        <title>An integrated genetic and cytogenetic map of the cucumber genome.</title>
        <authorList>
            <person name="Ren Y."/>
            <person name="Zhang Z."/>
            <person name="Liu J."/>
            <person name="Staub J.E."/>
            <person name="Han Y."/>
            <person name="Cheng Z."/>
            <person name="Li X."/>
            <person name="Lu J."/>
            <person name="Miao H."/>
            <person name="Kang H."/>
            <person name="Xie B."/>
            <person name="Gu X."/>
            <person name="Wang X."/>
            <person name="Du Y."/>
            <person name="Jin W."/>
            <person name="Huang S."/>
        </authorList>
    </citation>
    <scope>NUCLEOTIDE SEQUENCE [LARGE SCALE GENOMIC DNA]</scope>
    <source>
        <strain evidence="2">cv. 9930</strain>
    </source>
</reference>
<evidence type="ECO:0000313" key="1">
    <source>
        <dbReference type="EMBL" id="KGN66838.1"/>
    </source>
</evidence>
<reference evidence="1 2" key="4">
    <citation type="journal article" date="2011" name="BMC Genomics">
        <title>RNA-Seq improves annotation of protein-coding genes in the cucumber genome.</title>
        <authorList>
            <person name="Li Z."/>
            <person name="Zhang Z."/>
            <person name="Yan P."/>
            <person name="Huang S."/>
            <person name="Fei Z."/>
            <person name="Lin K."/>
        </authorList>
    </citation>
    <scope>NUCLEOTIDE SEQUENCE [LARGE SCALE GENOMIC DNA]</scope>
    <source>
        <strain evidence="2">cv. 9930</strain>
    </source>
</reference>